<evidence type="ECO:0000256" key="3">
    <source>
        <dbReference type="ARBA" id="ARBA00011738"/>
    </source>
</evidence>
<dbReference type="InterPro" id="IPR036621">
    <property type="entry name" value="Anticodon-bd_dom_sf"/>
</dbReference>
<evidence type="ECO:0000256" key="10">
    <source>
        <dbReference type="ARBA" id="ARBA00023146"/>
    </source>
</evidence>
<evidence type="ECO:0000256" key="5">
    <source>
        <dbReference type="ARBA" id="ARBA00022490"/>
    </source>
</evidence>
<dbReference type="InterPro" id="IPR002316">
    <property type="entry name" value="Pro-tRNA-ligase_IIa"/>
</dbReference>
<comment type="similarity">
    <text evidence="2">Belongs to the class-II aminoacyl-tRNA synthetase family.</text>
</comment>
<dbReference type="GO" id="GO:0005739">
    <property type="term" value="C:mitochondrion"/>
    <property type="evidence" value="ECO:0007669"/>
    <property type="project" value="TreeGrafter"/>
</dbReference>
<evidence type="ECO:0000256" key="6">
    <source>
        <dbReference type="ARBA" id="ARBA00022598"/>
    </source>
</evidence>
<dbReference type="InterPro" id="IPR033730">
    <property type="entry name" value="ProRS_core_prok"/>
</dbReference>
<reference evidence="15" key="1">
    <citation type="journal article" date="2020" name="Stud. Mycol.">
        <title>101 Dothideomycetes genomes: a test case for predicting lifestyles and emergence of pathogens.</title>
        <authorList>
            <person name="Haridas S."/>
            <person name="Albert R."/>
            <person name="Binder M."/>
            <person name="Bloem J."/>
            <person name="Labutti K."/>
            <person name="Salamov A."/>
            <person name="Andreopoulos B."/>
            <person name="Baker S."/>
            <person name="Barry K."/>
            <person name="Bills G."/>
            <person name="Bluhm B."/>
            <person name="Cannon C."/>
            <person name="Castanera R."/>
            <person name="Culley D."/>
            <person name="Daum C."/>
            <person name="Ezra D."/>
            <person name="Gonzalez J."/>
            <person name="Henrissat B."/>
            <person name="Kuo A."/>
            <person name="Liang C."/>
            <person name="Lipzen A."/>
            <person name="Lutzoni F."/>
            <person name="Magnuson J."/>
            <person name="Mondo S."/>
            <person name="Nolan M."/>
            <person name="Ohm R."/>
            <person name="Pangilinan J."/>
            <person name="Park H.-J."/>
            <person name="Ramirez L."/>
            <person name="Alfaro M."/>
            <person name="Sun H."/>
            <person name="Tritt A."/>
            <person name="Yoshinaga Y."/>
            <person name="Zwiers L.-H."/>
            <person name="Turgeon B."/>
            <person name="Goodwin S."/>
            <person name="Spatafora J."/>
            <person name="Crous P."/>
            <person name="Grigoriev I."/>
        </authorList>
    </citation>
    <scope>NUCLEOTIDE SEQUENCE</scope>
    <source>
        <strain evidence="15">ATCC 74209</strain>
    </source>
</reference>
<dbReference type="CDD" id="cd00861">
    <property type="entry name" value="ProRS_anticodon_short"/>
    <property type="match status" value="1"/>
</dbReference>
<dbReference type="GO" id="GO:0006433">
    <property type="term" value="P:prolyl-tRNA aminoacylation"/>
    <property type="evidence" value="ECO:0007669"/>
    <property type="project" value="InterPro"/>
</dbReference>
<dbReference type="FunFam" id="3.30.930.10:FF:000066">
    <property type="entry name" value="Proline--tRNA ligase"/>
    <property type="match status" value="1"/>
</dbReference>
<dbReference type="Gene3D" id="3.30.930.10">
    <property type="entry name" value="Bira Bifunctional Protein, Domain 2"/>
    <property type="match status" value="2"/>
</dbReference>
<name>A0A9P4MU48_9PLEO</name>
<evidence type="ECO:0000256" key="2">
    <source>
        <dbReference type="ARBA" id="ARBA00008226"/>
    </source>
</evidence>
<dbReference type="CDD" id="cd00779">
    <property type="entry name" value="ProRS_core_prok"/>
    <property type="match status" value="1"/>
</dbReference>
<proteinExistence type="inferred from homology"/>
<keyword evidence="10" id="KW-0030">Aminoacyl-tRNA synthetase</keyword>
<dbReference type="InterPro" id="IPR004154">
    <property type="entry name" value="Anticodon-bd"/>
</dbReference>
<feature type="region of interest" description="Disordered" evidence="13">
    <location>
        <begin position="360"/>
        <end position="380"/>
    </location>
</feature>
<dbReference type="PROSITE" id="PS50862">
    <property type="entry name" value="AA_TRNA_LIGASE_II"/>
    <property type="match status" value="1"/>
</dbReference>
<dbReference type="PANTHER" id="PTHR42753">
    <property type="entry name" value="MITOCHONDRIAL RIBOSOME PROTEIN L39/PROLYL-TRNA LIGASE FAMILY MEMBER"/>
    <property type="match status" value="1"/>
</dbReference>
<evidence type="ECO:0000256" key="9">
    <source>
        <dbReference type="ARBA" id="ARBA00022917"/>
    </source>
</evidence>
<dbReference type="InterPro" id="IPR044140">
    <property type="entry name" value="ProRS_anticodon_short"/>
</dbReference>
<keyword evidence="9" id="KW-0648">Protein biosynthesis</keyword>
<dbReference type="SUPFAM" id="SSF55681">
    <property type="entry name" value="Class II aaRS and biotin synthetases"/>
    <property type="match status" value="1"/>
</dbReference>
<dbReference type="PANTHER" id="PTHR42753:SF2">
    <property type="entry name" value="PROLINE--TRNA LIGASE"/>
    <property type="match status" value="1"/>
</dbReference>
<dbReference type="GO" id="GO:0004827">
    <property type="term" value="F:proline-tRNA ligase activity"/>
    <property type="evidence" value="ECO:0007669"/>
    <property type="project" value="UniProtKB-EC"/>
</dbReference>
<dbReference type="InterPro" id="IPR002314">
    <property type="entry name" value="aa-tRNA-synt_IIb"/>
</dbReference>
<keyword evidence="8" id="KW-0067">ATP-binding</keyword>
<dbReference type="PRINTS" id="PR01046">
    <property type="entry name" value="TRNASYNTHPRO"/>
</dbReference>
<dbReference type="OrthoDB" id="10267474at2759"/>
<comment type="caution">
    <text evidence="15">The sequence shown here is derived from an EMBL/GenBank/DDBJ whole genome shotgun (WGS) entry which is preliminary data.</text>
</comment>
<keyword evidence="16" id="KW-1185">Reference proteome</keyword>
<evidence type="ECO:0000256" key="7">
    <source>
        <dbReference type="ARBA" id="ARBA00022741"/>
    </source>
</evidence>
<feature type="domain" description="Aminoacyl-transfer RNA synthetases class-II family profile" evidence="14">
    <location>
        <begin position="78"/>
        <end position="468"/>
    </location>
</feature>
<accession>A0A9P4MU48</accession>
<keyword evidence="5" id="KW-0963">Cytoplasm</keyword>
<dbReference type="Proteomes" id="UP000799536">
    <property type="component" value="Unassembled WGS sequence"/>
</dbReference>
<dbReference type="Gene3D" id="3.40.50.800">
    <property type="entry name" value="Anticodon-binding domain"/>
    <property type="match status" value="1"/>
</dbReference>
<dbReference type="GO" id="GO:0005524">
    <property type="term" value="F:ATP binding"/>
    <property type="evidence" value="ECO:0007669"/>
    <property type="project" value="UniProtKB-KW"/>
</dbReference>
<evidence type="ECO:0000256" key="11">
    <source>
        <dbReference type="ARBA" id="ARBA00029731"/>
    </source>
</evidence>
<keyword evidence="7" id="KW-0547">Nucleotide-binding</keyword>
<dbReference type="AlphaFoldDB" id="A0A9P4MU48"/>
<dbReference type="EC" id="6.1.1.15" evidence="4"/>
<evidence type="ECO:0000313" key="15">
    <source>
        <dbReference type="EMBL" id="KAF2202717.1"/>
    </source>
</evidence>
<comment type="catalytic activity">
    <reaction evidence="12">
        <text>tRNA(Pro) + L-proline + ATP = L-prolyl-tRNA(Pro) + AMP + diphosphate</text>
        <dbReference type="Rhea" id="RHEA:14305"/>
        <dbReference type="Rhea" id="RHEA-COMP:9700"/>
        <dbReference type="Rhea" id="RHEA-COMP:9702"/>
        <dbReference type="ChEBI" id="CHEBI:30616"/>
        <dbReference type="ChEBI" id="CHEBI:33019"/>
        <dbReference type="ChEBI" id="CHEBI:60039"/>
        <dbReference type="ChEBI" id="CHEBI:78442"/>
        <dbReference type="ChEBI" id="CHEBI:78532"/>
        <dbReference type="ChEBI" id="CHEBI:456215"/>
        <dbReference type="EC" id="6.1.1.15"/>
    </reaction>
</comment>
<gene>
    <name evidence="15" type="ORF">GQ43DRAFT_479686</name>
</gene>
<evidence type="ECO:0000256" key="1">
    <source>
        <dbReference type="ARBA" id="ARBA00004496"/>
    </source>
</evidence>
<dbReference type="InterPro" id="IPR006195">
    <property type="entry name" value="aa-tRNA-synth_II"/>
</dbReference>
<evidence type="ECO:0000313" key="16">
    <source>
        <dbReference type="Proteomes" id="UP000799536"/>
    </source>
</evidence>
<evidence type="ECO:0000256" key="12">
    <source>
        <dbReference type="ARBA" id="ARBA00047671"/>
    </source>
</evidence>
<comment type="subunit">
    <text evidence="3">Homodimer.</text>
</comment>
<protein>
    <recommendedName>
        <fullName evidence="4">proline--tRNA ligase</fullName>
        <ecNumber evidence="4">6.1.1.15</ecNumber>
    </recommendedName>
    <alternativeName>
        <fullName evidence="11">Prolyl-tRNA synthetase</fullName>
    </alternativeName>
</protein>
<sequence length="566" mass="63220">MWTQFRVWPHQAKLPLRASRNIRCLHIDGRNRVSQFWTPTVAKDAGSKMEKEDSHALLIRAGYLFQSHSGIFHLLPLGLRVQEKLERLIDKHMRSIGASKLSLSSITSEALWKKTDRYSTNSELLRVKDRRDSGFLLSPTHEEEITEVVKNGVLSYKSLPLRLYQISRKYRDEKRPRQGLLRAKEFLMKDLYTFDYSHEKALETYQQVRSAYSALFNELKIPYVVADADSGAMGGNLSHEYHFLSPQGEDNVWSCNSCDYVANEELAAKKPADSVSTATETVQFVGINLDRTTRITIHIPRPRSLPSSSCSEELPWNKAHSYLNLHALKSVCPDLDTGIEASSLSHLLTKTTQTHHVYDLRVSPPPSASPSSYQSPPTDLTALHPGDACPRCSIGTLSVSRAIEVGHTFHLGTRYSVPLEATVAVPNTPTHEPMHMGCHGIGVSRLIGSIALLLSSPSGLHWPRAITPFEVLVFPTSKGISDSVVEQCYDELAEAGVDVMMDDRGNMSTGWKLKDADLIGYPVVVVLGKRWVGERLVEVKCGRLGVVEYVPMGKIRETVQGLLERL</sequence>
<dbReference type="SUPFAM" id="SSF52954">
    <property type="entry name" value="Class II aaRS ABD-related"/>
    <property type="match status" value="1"/>
</dbReference>
<evidence type="ECO:0000259" key="14">
    <source>
        <dbReference type="PROSITE" id="PS50862"/>
    </source>
</evidence>
<evidence type="ECO:0000256" key="13">
    <source>
        <dbReference type="SAM" id="MobiDB-lite"/>
    </source>
</evidence>
<dbReference type="Pfam" id="PF00587">
    <property type="entry name" value="tRNA-synt_2b"/>
    <property type="match status" value="1"/>
</dbReference>
<dbReference type="Pfam" id="PF03129">
    <property type="entry name" value="HGTP_anticodon"/>
    <property type="match status" value="1"/>
</dbReference>
<evidence type="ECO:0000256" key="4">
    <source>
        <dbReference type="ARBA" id="ARBA00012831"/>
    </source>
</evidence>
<dbReference type="EMBL" id="ML993927">
    <property type="protein sequence ID" value="KAF2202717.1"/>
    <property type="molecule type" value="Genomic_DNA"/>
</dbReference>
<evidence type="ECO:0000256" key="8">
    <source>
        <dbReference type="ARBA" id="ARBA00022840"/>
    </source>
</evidence>
<organism evidence="15 16">
    <name type="scientific">Delitschia confertaspora ATCC 74209</name>
    <dbReference type="NCBI Taxonomy" id="1513339"/>
    <lineage>
        <taxon>Eukaryota</taxon>
        <taxon>Fungi</taxon>
        <taxon>Dikarya</taxon>
        <taxon>Ascomycota</taxon>
        <taxon>Pezizomycotina</taxon>
        <taxon>Dothideomycetes</taxon>
        <taxon>Pleosporomycetidae</taxon>
        <taxon>Pleosporales</taxon>
        <taxon>Delitschiaceae</taxon>
        <taxon>Delitschia</taxon>
    </lineage>
</organism>
<comment type="subcellular location">
    <subcellularLocation>
        <location evidence="1">Cytoplasm</location>
    </subcellularLocation>
</comment>
<keyword evidence="6" id="KW-0436">Ligase</keyword>
<dbReference type="InterPro" id="IPR050062">
    <property type="entry name" value="Pro-tRNA_synthetase"/>
</dbReference>
<dbReference type="InterPro" id="IPR045864">
    <property type="entry name" value="aa-tRNA-synth_II/BPL/LPL"/>
</dbReference>